<dbReference type="SUPFAM" id="SSF56024">
    <property type="entry name" value="Phospholipase D/nuclease"/>
    <property type="match status" value="2"/>
</dbReference>
<name>V9KS85_CALMI</name>
<dbReference type="GO" id="GO:0003824">
    <property type="term" value="F:catalytic activity"/>
    <property type="evidence" value="ECO:0007669"/>
    <property type="project" value="InterPro"/>
</dbReference>
<proteinExistence type="evidence at transcript level"/>
<sequence>MAPQQKYQQLMPDSEEDPPPGDRGARKLCWDSLMAVLVLLMVGVLLLLATSRIAVFGAEGVGPQEASSPRRPPGDACRLTVVESIPEGMDYGPNGTVSPTVFGVWTSLITEATRTVDIASFYWTLTNSDTGTTEPSASQGEKILQELMSLSSRVSVRIVVNKPSKSSTTADLNSLTQRGAKVRVVDFPKLTSGVLHTKFWIVDKKHIFVGSPNMDWRSLTQVKELGAVVYNCSSVAQDLEKIFEEYWFLGAGGDIPTEWPLNYSTKYNSLNPLHILLNNTPAQVYLSSSPPALSARGRTDDLKAILSIIADASEFVYVAVMDYIPVSVYSHPQRFWPDIDTALRRAAFDRRVTVRLLVSCWKHTDPIMFPFLKSLAALGNRRLHLEVRMFFVPTTEEQKRIPYGRVNHNKYLVTDRVGYIGTSNWSGDYFSHTAGVGLSVNQTGSEGGPGVSEVSKQLKDIFERDWNSQYSTKLDGLGDNWDTVCQHTENM</sequence>
<dbReference type="SMART" id="SM00155">
    <property type="entry name" value="PLDc"/>
    <property type="match status" value="2"/>
</dbReference>
<dbReference type="EMBL" id="JW869162">
    <property type="protein sequence ID" value="AFP01680.1"/>
    <property type="molecule type" value="mRNA"/>
</dbReference>
<feature type="transmembrane region" description="Helical" evidence="3">
    <location>
        <begin position="28"/>
        <end position="49"/>
    </location>
</feature>
<dbReference type="Pfam" id="PF13918">
    <property type="entry name" value="PLDc_3"/>
    <property type="match status" value="1"/>
</dbReference>
<reference evidence="5" key="1">
    <citation type="journal article" date="2014" name="Nature">
        <title>Elephant shark genome provides unique insights into gnathostome evolution.</title>
        <authorList>
            <consortium name="International Elephant Shark Genome Sequencing Consortium"/>
            <person name="Venkatesh B."/>
            <person name="Lee A.P."/>
            <person name="Ravi V."/>
            <person name="Maurya A.K."/>
            <person name="Lian M.M."/>
            <person name="Swann J.B."/>
            <person name="Ohta Y."/>
            <person name="Flajnik M.F."/>
            <person name="Sutoh Y."/>
            <person name="Kasahara M."/>
            <person name="Hoon S."/>
            <person name="Gangu V."/>
            <person name="Roy S.W."/>
            <person name="Irimia M."/>
            <person name="Korzh V."/>
            <person name="Kondrychyn I."/>
            <person name="Lim Z.W."/>
            <person name="Tay B.H."/>
            <person name="Tohari S."/>
            <person name="Kong K.W."/>
            <person name="Ho S."/>
            <person name="Lorente-Galdos B."/>
            <person name="Quilez J."/>
            <person name="Marques-Bonet T."/>
            <person name="Raney B.J."/>
            <person name="Ingham P.W."/>
            <person name="Tay A."/>
            <person name="Hillier L.W."/>
            <person name="Minx P."/>
            <person name="Boehm T."/>
            <person name="Wilson R.K."/>
            <person name="Brenner S."/>
            <person name="Warren W.C."/>
        </authorList>
    </citation>
    <scope>NUCLEOTIDE SEQUENCE</scope>
    <source>
        <tissue evidence="5">Kidney</tissue>
    </source>
</reference>
<feature type="domain" description="PLD phosphodiesterase" evidence="4">
    <location>
        <begin position="191"/>
        <end position="218"/>
    </location>
</feature>
<dbReference type="Gene3D" id="3.30.870.10">
    <property type="entry name" value="Endonuclease Chain A"/>
    <property type="match status" value="2"/>
</dbReference>
<keyword evidence="3" id="KW-1133">Transmembrane helix</keyword>
<keyword evidence="3" id="KW-0472">Membrane</keyword>
<feature type="domain" description="PLD phosphodiesterase" evidence="4">
    <location>
        <begin position="403"/>
        <end position="429"/>
    </location>
</feature>
<dbReference type="InterPro" id="IPR050874">
    <property type="entry name" value="Diverse_PLD-related"/>
</dbReference>
<organism evidence="5">
    <name type="scientific">Callorhinchus milii</name>
    <name type="common">Ghost shark</name>
    <dbReference type="NCBI Taxonomy" id="7868"/>
    <lineage>
        <taxon>Eukaryota</taxon>
        <taxon>Metazoa</taxon>
        <taxon>Chordata</taxon>
        <taxon>Craniata</taxon>
        <taxon>Vertebrata</taxon>
        <taxon>Chondrichthyes</taxon>
        <taxon>Holocephali</taxon>
        <taxon>Chimaeriformes</taxon>
        <taxon>Callorhinchidae</taxon>
        <taxon>Callorhinchus</taxon>
    </lineage>
</organism>
<evidence type="ECO:0000313" key="5">
    <source>
        <dbReference type="EMBL" id="AFP01680.1"/>
    </source>
</evidence>
<comment type="similarity">
    <text evidence="1">Belongs to the phospholipase D family.</text>
</comment>
<dbReference type="InterPro" id="IPR001736">
    <property type="entry name" value="PLipase_D/transphosphatidylase"/>
</dbReference>
<dbReference type="AlphaFoldDB" id="V9KS85"/>
<evidence type="ECO:0000256" key="2">
    <source>
        <dbReference type="SAM" id="MobiDB-lite"/>
    </source>
</evidence>
<dbReference type="PANTHER" id="PTHR10185:SF26">
    <property type="entry name" value="PHOSPHOLIPASE D FAMILY, MEMBER 7"/>
    <property type="match status" value="1"/>
</dbReference>
<evidence type="ECO:0000259" key="4">
    <source>
        <dbReference type="PROSITE" id="PS50035"/>
    </source>
</evidence>
<protein>
    <submittedName>
        <fullName evidence="5">Phospholipase D3</fullName>
    </submittedName>
</protein>
<keyword evidence="3" id="KW-0812">Transmembrane</keyword>
<dbReference type="PROSITE" id="PS50035">
    <property type="entry name" value="PLD"/>
    <property type="match status" value="2"/>
</dbReference>
<evidence type="ECO:0000256" key="1">
    <source>
        <dbReference type="ARBA" id="ARBA00008664"/>
    </source>
</evidence>
<dbReference type="InterPro" id="IPR032803">
    <property type="entry name" value="PLDc_3"/>
</dbReference>
<feature type="region of interest" description="Disordered" evidence="2">
    <location>
        <begin position="1"/>
        <end position="23"/>
    </location>
</feature>
<accession>V9KS85</accession>
<dbReference type="PANTHER" id="PTHR10185">
    <property type="entry name" value="PHOSPHOLIPASE D - RELATED"/>
    <property type="match status" value="1"/>
</dbReference>
<evidence type="ECO:0000256" key="3">
    <source>
        <dbReference type="SAM" id="Phobius"/>
    </source>
</evidence>